<protein>
    <recommendedName>
        <fullName evidence="7">Zn(2)-C6 fungal-type domain-containing protein</fullName>
    </recommendedName>
</protein>
<sequence length="621" mass="70870">MDDPLRLAEATDTSTSRTRSFGGCGTCRARHIKCDETRPTCTTCEVYNLVCDGYHRRIFFDEEDDGKARYRQVLFTDEEREQMNGLMTKEVPFRRAIAVLTGIENECEAAESSAEIDIFRGPFGAFKLVTKELADQEVIHIPRTTSPFPDFANPESFQLPDWLETSSLFADYETQVSPMESPGPAQDYQLAAHRQGTDANSILNLSDTSILQDASLLLKHYANNYIPSLTPFRHTKTPWHILFLPNAKNTLASIAIGEQVDAANLTIFFGTLSISAQNLHHHTSGQKWSTHANDLKERAQENARIVLNHALDRPKRFKYKSIIMAMLTMAQTSMTDGSWDQIDHYLLEAEKIIRLRGLPKPSKSRKLRLLHHCYSYMRIFHESVSFSSTRLNLQRTIRDAVEKSGVIVRGTDPSSFRLIPWEDLDEKFREIKTREQGENDLLLAGPGKWPATMYPEIFGVPETWLNLLSQVIRLANEKETAESADEPTLSLKDFLRRAKALETYILRWEYSNNLVTTSSGLQIMEVDWIMLETMQSALHHALAIYFYRRIHDVDPVVLQPKVQKVKEYLFACKQICESGGGFLDGWMWPAFIAGCEALDPTLQEAFTAWFEFSSRHTKKGH</sequence>
<gene>
    <name evidence="8" type="ORF">PMZ80_010455</name>
</gene>
<dbReference type="Proteomes" id="UP001334248">
    <property type="component" value="Unassembled WGS sequence"/>
</dbReference>
<keyword evidence="2" id="KW-0805">Transcription regulation</keyword>
<keyword evidence="5" id="KW-0539">Nucleus</keyword>
<dbReference type="RefSeq" id="XP_064725538.1">
    <property type="nucleotide sequence ID" value="XM_064878844.1"/>
</dbReference>
<evidence type="ECO:0000256" key="2">
    <source>
        <dbReference type="ARBA" id="ARBA00023015"/>
    </source>
</evidence>
<comment type="subcellular location">
    <subcellularLocation>
        <location evidence="1">Nucleus</location>
    </subcellularLocation>
</comment>
<evidence type="ECO:0000256" key="4">
    <source>
        <dbReference type="ARBA" id="ARBA00023163"/>
    </source>
</evidence>
<evidence type="ECO:0000256" key="3">
    <source>
        <dbReference type="ARBA" id="ARBA00023125"/>
    </source>
</evidence>
<reference evidence="8 9" key="1">
    <citation type="journal article" date="2023" name="Res Sq">
        <title>Genomic and morphological characterization of Knufia obscura isolated from the Mars 2020 spacecraft assembly facility.</title>
        <authorList>
            <person name="Chander A.M."/>
            <person name="Teixeira M.M."/>
            <person name="Singh N.K."/>
            <person name="Williams M.P."/>
            <person name="Parker C.W."/>
            <person name="Leo P."/>
            <person name="Stajich J.E."/>
            <person name="Torok T."/>
            <person name="Tighe S."/>
            <person name="Mason C.E."/>
            <person name="Venkateswaran K."/>
        </authorList>
    </citation>
    <scope>NUCLEOTIDE SEQUENCE [LARGE SCALE GENOMIC DNA]</scope>
    <source>
        <strain evidence="8 9">CCFEE 5817</strain>
    </source>
</reference>
<dbReference type="CDD" id="cd00067">
    <property type="entry name" value="GAL4"/>
    <property type="match status" value="1"/>
</dbReference>
<keyword evidence="3" id="KW-0238">DNA-binding</keyword>
<evidence type="ECO:0000256" key="6">
    <source>
        <dbReference type="SAM" id="MobiDB-lite"/>
    </source>
</evidence>
<feature type="domain" description="Zn(2)-C6 fungal-type" evidence="7">
    <location>
        <begin position="23"/>
        <end position="51"/>
    </location>
</feature>
<dbReference type="InterPro" id="IPR021858">
    <property type="entry name" value="Fun_TF"/>
</dbReference>
<dbReference type="PROSITE" id="PS00463">
    <property type="entry name" value="ZN2_CY6_FUNGAL_1"/>
    <property type="match status" value="1"/>
</dbReference>
<evidence type="ECO:0000256" key="1">
    <source>
        <dbReference type="ARBA" id="ARBA00004123"/>
    </source>
</evidence>
<feature type="region of interest" description="Disordered" evidence="6">
    <location>
        <begin position="1"/>
        <end position="22"/>
    </location>
</feature>
<dbReference type="Pfam" id="PF11951">
    <property type="entry name" value="Fungal_trans_2"/>
    <property type="match status" value="1"/>
</dbReference>
<dbReference type="PANTHER" id="PTHR37534:SF46">
    <property type="entry name" value="ZN(II)2CYS6 TRANSCRIPTION FACTOR (EUROFUNG)"/>
    <property type="match status" value="1"/>
</dbReference>
<dbReference type="SUPFAM" id="SSF57701">
    <property type="entry name" value="Zn2/Cys6 DNA-binding domain"/>
    <property type="match status" value="1"/>
</dbReference>
<dbReference type="GeneID" id="90003904"/>
<keyword evidence="4" id="KW-0804">Transcription</keyword>
<dbReference type="PANTHER" id="PTHR37534">
    <property type="entry name" value="TRANSCRIPTIONAL ACTIVATOR PROTEIN UGA3"/>
    <property type="match status" value="1"/>
</dbReference>
<name>A0ABR0RB66_9EURO</name>
<dbReference type="EMBL" id="JAVHJV010000017">
    <property type="protein sequence ID" value="KAK5937448.1"/>
    <property type="molecule type" value="Genomic_DNA"/>
</dbReference>
<dbReference type="Pfam" id="PF00172">
    <property type="entry name" value="Zn_clus"/>
    <property type="match status" value="1"/>
</dbReference>
<dbReference type="PROSITE" id="PS50048">
    <property type="entry name" value="ZN2_CY6_FUNGAL_2"/>
    <property type="match status" value="1"/>
</dbReference>
<dbReference type="Gene3D" id="4.10.240.10">
    <property type="entry name" value="Zn(2)-C6 fungal-type DNA-binding domain"/>
    <property type="match status" value="1"/>
</dbReference>
<organism evidence="8 9">
    <name type="scientific">Knufia obscura</name>
    <dbReference type="NCBI Taxonomy" id="1635080"/>
    <lineage>
        <taxon>Eukaryota</taxon>
        <taxon>Fungi</taxon>
        <taxon>Dikarya</taxon>
        <taxon>Ascomycota</taxon>
        <taxon>Pezizomycotina</taxon>
        <taxon>Eurotiomycetes</taxon>
        <taxon>Chaetothyriomycetidae</taxon>
        <taxon>Chaetothyriales</taxon>
        <taxon>Trichomeriaceae</taxon>
        <taxon>Knufia</taxon>
    </lineage>
</organism>
<evidence type="ECO:0000313" key="9">
    <source>
        <dbReference type="Proteomes" id="UP001334248"/>
    </source>
</evidence>
<evidence type="ECO:0000313" key="8">
    <source>
        <dbReference type="EMBL" id="KAK5937448.1"/>
    </source>
</evidence>
<dbReference type="InterPro" id="IPR001138">
    <property type="entry name" value="Zn2Cys6_DnaBD"/>
</dbReference>
<evidence type="ECO:0000256" key="5">
    <source>
        <dbReference type="ARBA" id="ARBA00023242"/>
    </source>
</evidence>
<keyword evidence="9" id="KW-1185">Reference proteome</keyword>
<accession>A0ABR0RB66</accession>
<proteinExistence type="predicted"/>
<dbReference type="SMART" id="SM00066">
    <property type="entry name" value="GAL4"/>
    <property type="match status" value="1"/>
</dbReference>
<comment type="caution">
    <text evidence="8">The sequence shown here is derived from an EMBL/GenBank/DDBJ whole genome shotgun (WGS) entry which is preliminary data.</text>
</comment>
<dbReference type="InterPro" id="IPR036864">
    <property type="entry name" value="Zn2-C6_fun-type_DNA-bd_sf"/>
</dbReference>
<evidence type="ECO:0000259" key="7">
    <source>
        <dbReference type="PROSITE" id="PS50048"/>
    </source>
</evidence>